<accession>A0A119DS35</accession>
<evidence type="ECO:0000256" key="1">
    <source>
        <dbReference type="SAM" id="MobiDB-lite"/>
    </source>
</evidence>
<comment type="caution">
    <text evidence="4">The sequence shown here is derived from an EMBL/GenBank/DDBJ whole genome shotgun (WGS) entry which is preliminary data.</text>
</comment>
<reference evidence="4 5" key="1">
    <citation type="submission" date="2015-11" db="EMBL/GenBank/DDBJ databases">
        <title>Expanding the genomic diversity of Burkholderia species for the development of highly accurate diagnostics.</title>
        <authorList>
            <person name="Sahl J."/>
            <person name="Keim P."/>
            <person name="Wagner D."/>
        </authorList>
    </citation>
    <scope>NUCLEOTIDE SEQUENCE [LARGE SCALE GENOMIC DNA]</scope>
    <source>
        <strain evidence="4 5">MSMB1301WGS</strain>
    </source>
</reference>
<evidence type="ECO:0000256" key="2">
    <source>
        <dbReference type="SAM" id="SignalP"/>
    </source>
</evidence>
<protein>
    <submittedName>
        <fullName evidence="4">Phospholipid-binding protein</fullName>
    </submittedName>
</protein>
<dbReference type="Gene3D" id="3.30.1340.30">
    <property type="match status" value="1"/>
</dbReference>
<feature type="compositionally biased region" description="Low complexity" evidence="1">
    <location>
        <begin position="28"/>
        <end position="37"/>
    </location>
</feature>
<proteinExistence type="predicted"/>
<evidence type="ECO:0000313" key="5">
    <source>
        <dbReference type="Proteomes" id="UP000062317"/>
    </source>
</evidence>
<evidence type="ECO:0000313" key="4">
    <source>
        <dbReference type="EMBL" id="KVV51464.1"/>
    </source>
</evidence>
<name>A0A119DS35_9BURK</name>
<organism evidence="4 5">
    <name type="scientific">Burkholderia territorii</name>
    <dbReference type="NCBI Taxonomy" id="1503055"/>
    <lineage>
        <taxon>Bacteria</taxon>
        <taxon>Pseudomonadati</taxon>
        <taxon>Pseudomonadota</taxon>
        <taxon>Betaproteobacteria</taxon>
        <taxon>Burkholderiales</taxon>
        <taxon>Burkholderiaceae</taxon>
        <taxon>Burkholderia</taxon>
        <taxon>Burkholderia cepacia complex</taxon>
    </lineage>
</organism>
<dbReference type="EMBL" id="LPEQ01000048">
    <property type="protein sequence ID" value="KVV51464.1"/>
    <property type="molecule type" value="Genomic_DNA"/>
</dbReference>
<dbReference type="AlphaFoldDB" id="A0A119DS35"/>
<evidence type="ECO:0000259" key="3">
    <source>
        <dbReference type="PROSITE" id="PS50914"/>
    </source>
</evidence>
<feature type="chain" id="PRO_5007162026" evidence="2">
    <location>
        <begin position="24"/>
        <end position="116"/>
    </location>
</feature>
<sequence>MRPVKLAVLALIPLFAVATTAIAQTAAPASASAVSTPGKKQLRRANWHTETQVRKALTSTRGLATSDIRVVARADTVTLDGTVPDQAQIELAQTAAQAAAPAKSVVNRLSVKEAGH</sequence>
<dbReference type="RefSeq" id="WP_060104444.1">
    <property type="nucleotide sequence ID" value="NZ_LPEQ01000048.1"/>
</dbReference>
<dbReference type="Pfam" id="PF04972">
    <property type="entry name" value="BON"/>
    <property type="match status" value="1"/>
</dbReference>
<keyword evidence="5" id="KW-1185">Reference proteome</keyword>
<dbReference type="InterPro" id="IPR007055">
    <property type="entry name" value="BON_dom"/>
</dbReference>
<dbReference type="PROSITE" id="PS50914">
    <property type="entry name" value="BON"/>
    <property type="match status" value="1"/>
</dbReference>
<feature type="region of interest" description="Disordered" evidence="1">
    <location>
        <begin position="28"/>
        <end position="58"/>
    </location>
</feature>
<feature type="signal peptide" evidence="2">
    <location>
        <begin position="1"/>
        <end position="23"/>
    </location>
</feature>
<gene>
    <name evidence="4" type="ORF">WT27_29650</name>
</gene>
<feature type="domain" description="BON" evidence="3">
    <location>
        <begin position="45"/>
        <end position="113"/>
    </location>
</feature>
<dbReference type="Proteomes" id="UP000062317">
    <property type="component" value="Unassembled WGS sequence"/>
</dbReference>
<keyword evidence="2" id="KW-0732">Signal</keyword>